<dbReference type="EMBL" id="PSZC01000001">
    <property type="protein sequence ID" value="PPJ40116.1"/>
    <property type="molecule type" value="Genomic_DNA"/>
</dbReference>
<reference evidence="2 3" key="1">
    <citation type="submission" date="2018-02" db="EMBL/GenBank/DDBJ databases">
        <title>8 Nocardia nova and 1 Nocardia cyriacigeorgica strain used for evolution to TMP-SMX.</title>
        <authorList>
            <person name="Mehta H."/>
            <person name="Weng J."/>
            <person name="Shamoo Y."/>
        </authorList>
    </citation>
    <scope>NUCLEOTIDE SEQUENCE [LARGE SCALE GENOMIC DNA]</scope>
    <source>
        <strain evidence="2 3">MDA3139</strain>
    </source>
</reference>
<protein>
    <recommendedName>
        <fullName evidence="1">EcoEI R protein C-terminal domain-containing protein</fullName>
    </recommendedName>
</protein>
<dbReference type="RefSeq" id="WP_104379665.1">
    <property type="nucleotide sequence ID" value="NZ_PSZC01000001.1"/>
</dbReference>
<dbReference type="Pfam" id="PF08463">
    <property type="entry name" value="EcoEI_R_C"/>
    <property type="match status" value="1"/>
</dbReference>
<evidence type="ECO:0000313" key="2">
    <source>
        <dbReference type="EMBL" id="PPJ40116.1"/>
    </source>
</evidence>
<evidence type="ECO:0000259" key="1">
    <source>
        <dbReference type="Pfam" id="PF08463"/>
    </source>
</evidence>
<gene>
    <name evidence="2" type="ORF">C5E45_03330</name>
</gene>
<comment type="caution">
    <text evidence="2">The sequence shown here is derived from an EMBL/GenBank/DDBJ whole genome shotgun (WGS) entry which is preliminary data.</text>
</comment>
<dbReference type="AlphaFoldDB" id="A0A2S6AXZ5"/>
<dbReference type="GO" id="GO:0003824">
    <property type="term" value="F:catalytic activity"/>
    <property type="evidence" value="ECO:0007669"/>
    <property type="project" value="InterPro"/>
</dbReference>
<dbReference type="InterPro" id="IPR013670">
    <property type="entry name" value="EcoEI_R_C_dom"/>
</dbReference>
<organism evidence="2 3">
    <name type="scientific">Nocardia nova</name>
    <dbReference type="NCBI Taxonomy" id="37330"/>
    <lineage>
        <taxon>Bacteria</taxon>
        <taxon>Bacillati</taxon>
        <taxon>Actinomycetota</taxon>
        <taxon>Actinomycetes</taxon>
        <taxon>Mycobacteriales</taxon>
        <taxon>Nocardiaceae</taxon>
        <taxon>Nocardia</taxon>
    </lineage>
</organism>
<dbReference type="GO" id="GO:0003677">
    <property type="term" value="F:DNA binding"/>
    <property type="evidence" value="ECO:0007669"/>
    <property type="project" value="InterPro"/>
</dbReference>
<dbReference type="Proteomes" id="UP000239874">
    <property type="component" value="Unassembled WGS sequence"/>
</dbReference>
<name>A0A2S6AXZ5_9NOCA</name>
<evidence type="ECO:0000313" key="3">
    <source>
        <dbReference type="Proteomes" id="UP000239874"/>
    </source>
</evidence>
<accession>A0A2S6AXZ5</accession>
<feature type="domain" description="EcoEI R protein C-terminal" evidence="1">
    <location>
        <begin position="2"/>
        <end position="92"/>
    </location>
</feature>
<dbReference type="GO" id="GO:0006304">
    <property type="term" value="P:DNA modification"/>
    <property type="evidence" value="ECO:0007669"/>
    <property type="project" value="InterPro"/>
</dbReference>
<sequence length="142" mass="15395">MTTADLAELEKIFLDNGFGTEADIEQVKTEHGGLGLFLRGLTGLDRETAAAAFDEFQAGKNLTTNQLHFLNLLIDVIAENGIVEVGVLWNPPSVPSPRYGTTRHNLSAMRALIRSRPSSEKGGAELVWGEFSRSASASLQRP</sequence>
<proteinExistence type="predicted"/>